<protein>
    <submittedName>
        <fullName evidence="6">TIGR03619 family F420-dependent LLM class oxidoreductase</fullName>
        <ecNumber evidence="6">1.-.-.-</ecNumber>
    </submittedName>
</protein>
<organism evidence="6 7">
    <name type="scientific">Rhodococcus parequi</name>
    <dbReference type="NCBI Taxonomy" id="3137122"/>
    <lineage>
        <taxon>Bacteria</taxon>
        <taxon>Bacillati</taxon>
        <taxon>Actinomycetota</taxon>
        <taxon>Actinomycetes</taxon>
        <taxon>Mycobacteriales</taxon>
        <taxon>Nocardiaceae</taxon>
        <taxon>Rhodococcus</taxon>
    </lineage>
</organism>
<evidence type="ECO:0000256" key="1">
    <source>
        <dbReference type="ARBA" id="ARBA00022630"/>
    </source>
</evidence>
<evidence type="ECO:0000259" key="5">
    <source>
        <dbReference type="Pfam" id="PF00296"/>
    </source>
</evidence>
<dbReference type="PANTHER" id="PTHR42847:SF4">
    <property type="entry name" value="ALKANESULFONATE MONOOXYGENASE-RELATED"/>
    <property type="match status" value="1"/>
</dbReference>
<name>A0ABW9FBE1_9NOCA</name>
<feature type="domain" description="Luciferase-like" evidence="5">
    <location>
        <begin position="16"/>
        <end position="236"/>
    </location>
</feature>
<accession>A0ABW9FBE1</accession>
<evidence type="ECO:0000313" key="6">
    <source>
        <dbReference type="EMBL" id="MFM1722851.1"/>
    </source>
</evidence>
<evidence type="ECO:0000256" key="2">
    <source>
        <dbReference type="ARBA" id="ARBA00022643"/>
    </source>
</evidence>
<dbReference type="RefSeq" id="WP_420163428.1">
    <property type="nucleotide sequence ID" value="NZ_JBDLNV010000002.1"/>
</dbReference>
<keyword evidence="2" id="KW-0288">FMN</keyword>
<reference evidence="6 7" key="1">
    <citation type="submission" date="2023-11" db="EMBL/GenBank/DDBJ databases">
        <authorList>
            <person name="Val-Calvo J."/>
            <person name="Scortti M."/>
            <person name="Vazquez-Boland J."/>
        </authorList>
    </citation>
    <scope>NUCLEOTIDE SEQUENCE [LARGE SCALE GENOMIC DNA]</scope>
    <source>
        <strain evidence="6 7">PAM 2766</strain>
    </source>
</reference>
<dbReference type="NCBIfam" id="TIGR03619">
    <property type="entry name" value="F420_Rv2161c"/>
    <property type="match status" value="1"/>
</dbReference>
<dbReference type="GO" id="GO:0016491">
    <property type="term" value="F:oxidoreductase activity"/>
    <property type="evidence" value="ECO:0007669"/>
    <property type="project" value="UniProtKB-KW"/>
</dbReference>
<keyword evidence="4" id="KW-0503">Monooxygenase</keyword>
<dbReference type="Pfam" id="PF00296">
    <property type="entry name" value="Bac_luciferase"/>
    <property type="match status" value="1"/>
</dbReference>
<evidence type="ECO:0000256" key="3">
    <source>
        <dbReference type="ARBA" id="ARBA00023002"/>
    </source>
</evidence>
<keyword evidence="7" id="KW-1185">Reference proteome</keyword>
<dbReference type="InterPro" id="IPR019921">
    <property type="entry name" value="Lucif-like_OxRdtase_Rv2161c"/>
</dbReference>
<dbReference type="EC" id="1.-.-.-" evidence="6"/>
<dbReference type="Proteomes" id="UP001629745">
    <property type="component" value="Unassembled WGS sequence"/>
</dbReference>
<evidence type="ECO:0000313" key="7">
    <source>
        <dbReference type="Proteomes" id="UP001629745"/>
    </source>
</evidence>
<dbReference type="SUPFAM" id="SSF51679">
    <property type="entry name" value="Bacterial luciferase-like"/>
    <property type="match status" value="1"/>
</dbReference>
<keyword evidence="1" id="KW-0285">Flavoprotein</keyword>
<dbReference type="InterPro" id="IPR011251">
    <property type="entry name" value="Luciferase-like_dom"/>
</dbReference>
<dbReference type="EMBL" id="JBDLNV010000002">
    <property type="protein sequence ID" value="MFM1722851.1"/>
    <property type="molecule type" value="Genomic_DNA"/>
</dbReference>
<dbReference type="PANTHER" id="PTHR42847">
    <property type="entry name" value="ALKANESULFONATE MONOOXYGENASE"/>
    <property type="match status" value="1"/>
</dbReference>
<keyword evidence="3 6" id="KW-0560">Oxidoreductase</keyword>
<sequence>MQVGLNILGAENLFAGRIRPVLDAAAAADRAGVDMISTGDHLGFDAAAHADRVRTHNFPFPIEHDWYEPLSLLSSVAAVTERVLLNVSVLIATVRPPVLLAKQIATLDRLSEGRAAIGMGVGWQEAEYTATNMPFDARFGRMEDTVRACRELWTQAPATFRGREFSFENFHARPLPVQDRVPVIFGFGPSRRNFDRIARVADGWTVNPADMQTFSDSVTLLRDTFEAHGRDPRSAIVQVSVGPERRDDGTVDLDATAEKALSWHAAGATVVVFRPATFCTAGEEIPELIDWAVGLKAQTGNDALRTRPA</sequence>
<dbReference type="InterPro" id="IPR036661">
    <property type="entry name" value="Luciferase-like_sf"/>
</dbReference>
<evidence type="ECO:0000256" key="4">
    <source>
        <dbReference type="ARBA" id="ARBA00023033"/>
    </source>
</evidence>
<dbReference type="Gene3D" id="3.20.20.30">
    <property type="entry name" value="Luciferase-like domain"/>
    <property type="match status" value="1"/>
</dbReference>
<proteinExistence type="predicted"/>
<dbReference type="InterPro" id="IPR050172">
    <property type="entry name" value="SsuD_RutA_monooxygenase"/>
</dbReference>
<comment type="caution">
    <text evidence="6">The sequence shown here is derived from an EMBL/GenBank/DDBJ whole genome shotgun (WGS) entry which is preliminary data.</text>
</comment>
<gene>
    <name evidence="6" type="ORF">ABEU20_001410</name>
</gene>